<dbReference type="GO" id="GO:0008794">
    <property type="term" value="F:arsenate reductase (glutaredoxin) activity"/>
    <property type="evidence" value="ECO:0007669"/>
    <property type="project" value="UniProtKB-EC"/>
</dbReference>
<sequence>MMQAERARDVAVTVYHNPACGTSRKVLARIQAAGIEPMVVEYLKTPTRVTLLELQQRTGLPMRGLLREKGTPCHELGLDAPDATDDDLIEAVLAHPILLNRPIVVTPWGAALCRPPEERDRILPLPRSDAAG</sequence>
<name>A0ABT7AE14_9HYPH</name>
<dbReference type="Gene3D" id="3.40.30.10">
    <property type="entry name" value="Glutaredoxin"/>
    <property type="match status" value="1"/>
</dbReference>
<dbReference type="Pfam" id="PF03960">
    <property type="entry name" value="ArsC"/>
    <property type="match status" value="1"/>
</dbReference>
<keyword evidence="9" id="KW-1185">Reference proteome</keyword>
<evidence type="ECO:0000256" key="6">
    <source>
        <dbReference type="PROSITE-ProRule" id="PRU01282"/>
    </source>
</evidence>
<evidence type="ECO:0000256" key="5">
    <source>
        <dbReference type="ARBA" id="ARBA00039879"/>
    </source>
</evidence>
<dbReference type="InterPro" id="IPR006660">
    <property type="entry name" value="Arsenate_reductase-like"/>
</dbReference>
<evidence type="ECO:0000256" key="3">
    <source>
        <dbReference type="ARBA" id="ARBA00023002"/>
    </source>
</evidence>
<evidence type="ECO:0000313" key="9">
    <source>
        <dbReference type="Proteomes" id="UP001321492"/>
    </source>
</evidence>
<dbReference type="InterPro" id="IPR036249">
    <property type="entry name" value="Thioredoxin-like_sf"/>
</dbReference>
<dbReference type="PROSITE" id="PS51353">
    <property type="entry name" value="ARSC"/>
    <property type="match status" value="1"/>
</dbReference>
<keyword evidence="3 7" id="KW-0560">Oxidoreductase</keyword>
<evidence type="ECO:0000256" key="1">
    <source>
        <dbReference type="ARBA" id="ARBA00007198"/>
    </source>
</evidence>
<dbReference type="NCBIfam" id="TIGR00014">
    <property type="entry name" value="arsC"/>
    <property type="match status" value="1"/>
</dbReference>
<protein>
    <recommendedName>
        <fullName evidence="5 7">Arsenate reductase</fullName>
        <ecNumber evidence="4 7">1.20.4.1</ecNumber>
    </recommendedName>
</protein>
<comment type="similarity">
    <text evidence="1 6 7">Belongs to the ArsC family.</text>
</comment>
<dbReference type="EMBL" id="JASJEV010000001">
    <property type="protein sequence ID" value="MDJ1157044.1"/>
    <property type="molecule type" value="Genomic_DNA"/>
</dbReference>
<gene>
    <name evidence="8" type="primary">arsC</name>
    <name evidence="8" type="ORF">QNA08_02175</name>
</gene>
<accession>A0ABT7AE14</accession>
<keyword evidence="2" id="KW-0059">Arsenical resistance</keyword>
<evidence type="ECO:0000313" key="8">
    <source>
        <dbReference type="EMBL" id="MDJ1157044.1"/>
    </source>
</evidence>
<dbReference type="PANTHER" id="PTHR30041">
    <property type="entry name" value="ARSENATE REDUCTASE"/>
    <property type="match status" value="1"/>
</dbReference>
<organism evidence="8 9">
    <name type="scientific">Chelatococcus albus</name>
    <dbReference type="NCBI Taxonomy" id="3047466"/>
    <lineage>
        <taxon>Bacteria</taxon>
        <taxon>Pseudomonadati</taxon>
        <taxon>Pseudomonadota</taxon>
        <taxon>Alphaproteobacteria</taxon>
        <taxon>Hyphomicrobiales</taxon>
        <taxon>Chelatococcaceae</taxon>
        <taxon>Chelatococcus</taxon>
    </lineage>
</organism>
<dbReference type="RefSeq" id="WP_283739024.1">
    <property type="nucleotide sequence ID" value="NZ_JASJEV010000001.1"/>
</dbReference>
<evidence type="ECO:0000256" key="4">
    <source>
        <dbReference type="ARBA" id="ARBA00038969"/>
    </source>
</evidence>
<evidence type="ECO:0000256" key="7">
    <source>
        <dbReference type="RuleBase" id="RU362029"/>
    </source>
</evidence>
<proteinExistence type="inferred from homology"/>
<comment type="catalytic activity">
    <reaction evidence="7">
        <text>[glutaredoxin]-dithiol + arsenate + glutathione + H(+) = glutathionyl-S-S-[glutaredoxin] + arsenite + H2O</text>
        <dbReference type="Rhea" id="RHEA:22016"/>
        <dbReference type="Rhea" id="RHEA-COMP:10729"/>
        <dbReference type="Rhea" id="RHEA-COMP:17668"/>
        <dbReference type="ChEBI" id="CHEBI:15377"/>
        <dbReference type="ChEBI" id="CHEBI:15378"/>
        <dbReference type="ChEBI" id="CHEBI:29242"/>
        <dbReference type="ChEBI" id="CHEBI:29950"/>
        <dbReference type="ChEBI" id="CHEBI:48597"/>
        <dbReference type="ChEBI" id="CHEBI:57925"/>
        <dbReference type="ChEBI" id="CHEBI:146199"/>
        <dbReference type="EC" id="1.20.4.1"/>
    </reaction>
</comment>
<dbReference type="InterPro" id="IPR006659">
    <property type="entry name" value="Arsenate_reductase"/>
</dbReference>
<comment type="caution">
    <text evidence="8">The sequence shown here is derived from an EMBL/GenBank/DDBJ whole genome shotgun (WGS) entry which is preliminary data.</text>
</comment>
<dbReference type="EC" id="1.20.4.1" evidence="4 7"/>
<dbReference type="SUPFAM" id="SSF52833">
    <property type="entry name" value="Thioredoxin-like"/>
    <property type="match status" value="1"/>
</dbReference>
<dbReference type="CDD" id="cd03034">
    <property type="entry name" value="ArsC_ArsC"/>
    <property type="match status" value="1"/>
</dbReference>
<reference evidence="8 9" key="1">
    <citation type="submission" date="2023-05" db="EMBL/GenBank/DDBJ databases">
        <title>Chelatococcus sp. nov., a moderately thermophilic bacterium isolated from hot spring microbial mat.</title>
        <authorList>
            <person name="Hu C.-J."/>
            <person name="Li W.-J."/>
        </authorList>
    </citation>
    <scope>NUCLEOTIDE SEQUENCE [LARGE SCALE GENOMIC DNA]</scope>
    <source>
        <strain evidence="8 9">SYSU G07232</strain>
    </source>
</reference>
<dbReference type="PANTHER" id="PTHR30041:SF5">
    <property type="entry name" value="ARSENATE REDUCTASE-RELATED"/>
    <property type="match status" value="1"/>
</dbReference>
<evidence type="ECO:0000256" key="2">
    <source>
        <dbReference type="ARBA" id="ARBA00022849"/>
    </source>
</evidence>
<dbReference type="Proteomes" id="UP001321492">
    <property type="component" value="Unassembled WGS sequence"/>
</dbReference>